<evidence type="ECO:0000313" key="4">
    <source>
        <dbReference type="Proteomes" id="UP000664844"/>
    </source>
</evidence>
<feature type="transmembrane region" description="Helical" evidence="2">
    <location>
        <begin position="111"/>
        <end position="132"/>
    </location>
</feature>
<accession>A0ABS3FSD5</accession>
<evidence type="ECO:0000256" key="1">
    <source>
        <dbReference type="SAM" id="MobiDB-lite"/>
    </source>
</evidence>
<dbReference type="RefSeq" id="WP_207088452.1">
    <property type="nucleotide sequence ID" value="NZ_JAFLQW010000335.1"/>
</dbReference>
<keyword evidence="2" id="KW-0812">Transmembrane</keyword>
<keyword evidence="2" id="KW-0472">Membrane</keyword>
<organism evidence="3 4">
    <name type="scientific">Phormidium pseudopriestleyi FRX01</name>
    <dbReference type="NCBI Taxonomy" id="1759528"/>
    <lineage>
        <taxon>Bacteria</taxon>
        <taxon>Bacillati</taxon>
        <taxon>Cyanobacteriota</taxon>
        <taxon>Cyanophyceae</taxon>
        <taxon>Oscillatoriophycideae</taxon>
        <taxon>Oscillatoriales</taxon>
        <taxon>Oscillatoriaceae</taxon>
        <taxon>Phormidium</taxon>
    </lineage>
</organism>
<evidence type="ECO:0008006" key="5">
    <source>
        <dbReference type="Google" id="ProtNLM"/>
    </source>
</evidence>
<feature type="non-terminal residue" evidence="3">
    <location>
        <position position="685"/>
    </location>
</feature>
<keyword evidence="2" id="KW-1133">Transmembrane helix</keyword>
<proteinExistence type="predicted"/>
<feature type="region of interest" description="Disordered" evidence="1">
    <location>
        <begin position="36"/>
        <end position="95"/>
    </location>
</feature>
<gene>
    <name evidence="3" type="ORF">J0895_12650</name>
</gene>
<feature type="compositionally biased region" description="Polar residues" evidence="1">
    <location>
        <begin position="83"/>
        <end position="95"/>
    </location>
</feature>
<dbReference type="EMBL" id="JAFLQW010000335">
    <property type="protein sequence ID" value="MBO0349948.1"/>
    <property type="molecule type" value="Genomic_DNA"/>
</dbReference>
<keyword evidence="4" id="KW-1185">Reference proteome</keyword>
<reference evidence="3 4" key="1">
    <citation type="submission" date="2021-03" db="EMBL/GenBank/DDBJ databases">
        <title>Metabolic Capacity of the Antarctic Cyanobacterium Phormidium pseudopriestleyi that Sustains Oxygenic Photosynthesis in the Presence of Hydrogen Sulfide.</title>
        <authorList>
            <person name="Lumian J.E."/>
            <person name="Jungblut A.D."/>
            <person name="Dillon M.L."/>
            <person name="Hawes I."/>
            <person name="Doran P.T."/>
            <person name="Mackey T.J."/>
            <person name="Dick G.J."/>
            <person name="Grettenberger C.L."/>
            <person name="Sumner D.Y."/>
        </authorList>
    </citation>
    <scope>NUCLEOTIDE SEQUENCE [LARGE SCALE GENOMIC DNA]</scope>
    <source>
        <strain evidence="3 4">FRX01</strain>
    </source>
</reference>
<protein>
    <recommendedName>
        <fullName evidence="5">Chromosome segregation ATPase</fullName>
    </recommendedName>
</protein>
<sequence>MVRKQFDQSSTQPNHRIRRRRDGRIKAAIAARLWGGRSQRNHSETGDTLSQGTELAQHPPKSVKGWGWKFRLPVQKKPKNQDKNQTGEIVATTAQKPRTDKGRSLLWGWHLLWLSLLVACTSMGAVSLRWLLTMPPPIDCDALGVGSTERDRLYCAQNAAKTGDLDRLVAGIELVESWPADHPLRGQGDKLVGEWSALILDLARQKFMAGDLNGANAIVEKIPKTNPVYAQVEQELQIWQADWDQGKAIYDKAQAALKARNWSGVEDRMRELVKLNNVHWRSTRYGELQQRIVAEKEAWKQLEDARYLVYNQTAEELVRAIDLARQINPQRYVREQANQEINRWSAQLLAIAKTRFQSGNFDEAISAAKWIPSDTKVYGESQDLIHLSSARALIQNDKPAGPIPDRLFAFLEASAIAGQIQSDSPLYSQAQENLVRWNQHKQDLFQVKMAQAVASFRHPLLMQLAIAQAQMVGMDRPGRLDAQTPIAQWRKEIAQIEDRGYVVAAKAIADSSNILALRNAIASAQQVAQGRPLRIEAQTLIAQWNKQVETLEDQPILASAQALAQAGQLQEAVNEAKKIAAGRALHKEASENIGKWVSEIQIAEDRPILDQAATLAAQGSLSKAINTAAKIGSGRALYSEARTAINRWNAQLDAIYAAREAEAARSSYQEPAPVYQEPAPVYQEP</sequence>
<evidence type="ECO:0000256" key="2">
    <source>
        <dbReference type="SAM" id="Phobius"/>
    </source>
</evidence>
<feature type="region of interest" description="Disordered" evidence="1">
    <location>
        <begin position="1"/>
        <end position="22"/>
    </location>
</feature>
<name>A0ABS3FSD5_9CYAN</name>
<dbReference type="Proteomes" id="UP000664844">
    <property type="component" value="Unassembled WGS sequence"/>
</dbReference>
<comment type="caution">
    <text evidence="3">The sequence shown here is derived from an EMBL/GenBank/DDBJ whole genome shotgun (WGS) entry which is preliminary data.</text>
</comment>
<evidence type="ECO:0000313" key="3">
    <source>
        <dbReference type="EMBL" id="MBO0349948.1"/>
    </source>
</evidence>